<dbReference type="AlphaFoldDB" id="A0A0M8NY89"/>
<keyword evidence="2" id="KW-1185">Reference proteome</keyword>
<proteinExistence type="predicted"/>
<comment type="caution">
    <text evidence="1">The sequence shown here is derived from an EMBL/GenBank/DDBJ whole genome shotgun (WGS) entry which is preliminary data.</text>
</comment>
<sequence length="103" mass="11355">MQVVQMKGAQWKGAQGKSFQGKNVQGKSVRGKSVRGKIHVGWGGRRKTCCIGRHTTLVGGGLLMGSQEKGEREQLYWYLLTAKGEKGKEEEGDETPVLSHRVE</sequence>
<dbReference type="Proteomes" id="UP000037696">
    <property type="component" value="Unassembled WGS sequence"/>
</dbReference>
<protein>
    <submittedName>
        <fullName evidence="1">Uncharacterized protein</fullName>
    </submittedName>
</protein>
<organism evidence="1 2">
    <name type="scientific">Penicillium nordicum</name>
    <dbReference type="NCBI Taxonomy" id="229535"/>
    <lineage>
        <taxon>Eukaryota</taxon>
        <taxon>Fungi</taxon>
        <taxon>Dikarya</taxon>
        <taxon>Ascomycota</taxon>
        <taxon>Pezizomycotina</taxon>
        <taxon>Eurotiomycetes</taxon>
        <taxon>Eurotiomycetidae</taxon>
        <taxon>Eurotiales</taxon>
        <taxon>Aspergillaceae</taxon>
        <taxon>Penicillium</taxon>
    </lineage>
</organism>
<evidence type="ECO:0000313" key="2">
    <source>
        <dbReference type="Proteomes" id="UP000037696"/>
    </source>
</evidence>
<gene>
    <name evidence="1" type="ORF">ACN38_g12606</name>
</gene>
<accession>A0A0M8NY89</accession>
<dbReference type="EMBL" id="LHQQ01000413">
    <property type="protein sequence ID" value="KOS36640.1"/>
    <property type="molecule type" value="Genomic_DNA"/>
</dbReference>
<reference evidence="1 2" key="1">
    <citation type="submission" date="2015-08" db="EMBL/GenBank/DDBJ databases">
        <title>Genome sequencing of Penicillium nordicum.</title>
        <authorList>
            <person name="Nguyen H.D."/>
            <person name="Seifert K.A."/>
        </authorList>
    </citation>
    <scope>NUCLEOTIDE SEQUENCE [LARGE SCALE GENOMIC DNA]</scope>
    <source>
        <strain evidence="1 2">DAOMC 185683</strain>
    </source>
</reference>
<name>A0A0M8NY89_9EURO</name>
<evidence type="ECO:0000313" key="1">
    <source>
        <dbReference type="EMBL" id="KOS36640.1"/>
    </source>
</evidence>